<sequence length="446" mass="52119">MGYNKMKNELNQTNLYDRVKKLLVSYEWSDCCFSVSGKDFKAHKLILGISSPVFEAMFYGPLSTNSEVIITDIEPEIFQLLLNYIYTDKVEISSIEDALDLLYASRKYILDHLTNMCIAYIQSNISVDNVIHVLNYPDYDKQLTSCALQLFCEHARYLFKENIDLISSSCMETILRSDQININEVELIKHVFEWTKHYCQNNELPETFENRHDILFKNGLFELLRFNILSCEELADIEKDADNILLPNDLKHIRKTKSIEDKTNEKRDINNFKCIPRKALKLQWFLCFRSPLRPVAPLNIDLTNYIVKSRIKANKSIFIKALCIPARMPPPVIFHTHNVPKTYLEQLSVSIVSASDNKIVQSTNFMHTVEYDTTVEIELNEPCFIKKNMWYNIQFMWPQNQFQPHSYVVEVRDRISYGYRTLTIEFDDLSSGTTKGSFLEGLKFCF</sequence>
<accession>A0ABD0TJ97</accession>
<dbReference type="AlphaFoldDB" id="A0ABD0TJ97"/>
<comment type="caution">
    <text evidence="2">The sequence shown here is derived from an EMBL/GenBank/DDBJ whole genome shotgun (WGS) entry which is preliminary data.</text>
</comment>
<evidence type="ECO:0000313" key="3">
    <source>
        <dbReference type="Proteomes" id="UP001549921"/>
    </source>
</evidence>
<proteinExistence type="predicted"/>
<dbReference type="Pfam" id="PF00651">
    <property type="entry name" value="BTB"/>
    <property type="match status" value="1"/>
</dbReference>
<protein>
    <recommendedName>
        <fullName evidence="1">BTB domain-containing protein</fullName>
    </recommendedName>
</protein>
<dbReference type="SUPFAM" id="SSF54695">
    <property type="entry name" value="POZ domain"/>
    <property type="match status" value="1"/>
</dbReference>
<dbReference type="Gene3D" id="3.30.710.10">
    <property type="entry name" value="Potassium Channel Kv1.1, Chain A"/>
    <property type="match status" value="1"/>
</dbReference>
<dbReference type="PANTHER" id="PTHR45774:SF3">
    <property type="entry name" value="BTB (POZ) DOMAIN-CONTAINING 2B-RELATED"/>
    <property type="match status" value="1"/>
</dbReference>
<dbReference type="PROSITE" id="PS50097">
    <property type="entry name" value="BTB"/>
    <property type="match status" value="1"/>
</dbReference>
<dbReference type="InterPro" id="IPR000210">
    <property type="entry name" value="BTB/POZ_dom"/>
</dbReference>
<dbReference type="CDD" id="cd18186">
    <property type="entry name" value="BTB_POZ_ZBTB_KLHL-like"/>
    <property type="match status" value="1"/>
</dbReference>
<evidence type="ECO:0000313" key="2">
    <source>
        <dbReference type="EMBL" id="KAL0849276.1"/>
    </source>
</evidence>
<dbReference type="SMART" id="SM00225">
    <property type="entry name" value="BTB"/>
    <property type="match status" value="1"/>
</dbReference>
<name>A0ABD0TJ97_LOXSC</name>
<gene>
    <name evidence="2" type="ORF">ABMA28_013603</name>
</gene>
<dbReference type="Proteomes" id="UP001549921">
    <property type="component" value="Unassembled WGS sequence"/>
</dbReference>
<reference evidence="2 3" key="1">
    <citation type="submission" date="2024-06" db="EMBL/GenBank/DDBJ databases">
        <title>A chromosome-level genome assembly of beet webworm, Loxostege sticticalis.</title>
        <authorList>
            <person name="Zhang Y."/>
        </authorList>
    </citation>
    <scope>NUCLEOTIDE SEQUENCE [LARGE SCALE GENOMIC DNA]</scope>
    <source>
        <strain evidence="2">AQ028</strain>
        <tissue evidence="2">Male pupae</tissue>
    </source>
</reference>
<organism evidence="2 3">
    <name type="scientific">Loxostege sticticalis</name>
    <name type="common">Beet webworm moth</name>
    <dbReference type="NCBI Taxonomy" id="481309"/>
    <lineage>
        <taxon>Eukaryota</taxon>
        <taxon>Metazoa</taxon>
        <taxon>Ecdysozoa</taxon>
        <taxon>Arthropoda</taxon>
        <taxon>Hexapoda</taxon>
        <taxon>Insecta</taxon>
        <taxon>Pterygota</taxon>
        <taxon>Neoptera</taxon>
        <taxon>Endopterygota</taxon>
        <taxon>Lepidoptera</taxon>
        <taxon>Glossata</taxon>
        <taxon>Ditrysia</taxon>
        <taxon>Pyraloidea</taxon>
        <taxon>Crambidae</taxon>
        <taxon>Pyraustinae</taxon>
        <taxon>Loxostege</taxon>
    </lineage>
</organism>
<dbReference type="PANTHER" id="PTHR45774">
    <property type="entry name" value="BTB/POZ DOMAIN-CONTAINING"/>
    <property type="match status" value="1"/>
</dbReference>
<dbReference type="EMBL" id="JBEDNZ010000004">
    <property type="protein sequence ID" value="KAL0849276.1"/>
    <property type="molecule type" value="Genomic_DNA"/>
</dbReference>
<dbReference type="InterPro" id="IPR011333">
    <property type="entry name" value="SKP1/BTB/POZ_sf"/>
</dbReference>
<feature type="domain" description="BTB" evidence="1">
    <location>
        <begin position="29"/>
        <end position="94"/>
    </location>
</feature>
<evidence type="ECO:0000259" key="1">
    <source>
        <dbReference type="PROSITE" id="PS50097"/>
    </source>
</evidence>